<dbReference type="FunFam" id="3.90.25.70:FF:000001">
    <property type="entry name" value="Fatty acid synthase subunit alpha"/>
    <property type="match status" value="1"/>
</dbReference>
<evidence type="ECO:0000313" key="9">
    <source>
        <dbReference type="EMBL" id="KAJ2807384.1"/>
    </source>
</evidence>
<dbReference type="InterPro" id="IPR013785">
    <property type="entry name" value="Aldolase_TIM"/>
</dbReference>
<keyword evidence="9" id="KW-0012">Acyltransferase</keyword>
<dbReference type="Gene3D" id="3.40.47.10">
    <property type="match status" value="1"/>
</dbReference>
<name>A0A9W8HXK0_9FUNG</name>
<feature type="compositionally biased region" description="Acidic residues" evidence="7">
    <location>
        <begin position="1294"/>
        <end position="1304"/>
    </location>
</feature>
<dbReference type="EMBL" id="JANBUO010000113">
    <property type="protein sequence ID" value="KAJ2807384.1"/>
    <property type="molecule type" value="Genomic_DNA"/>
</dbReference>
<dbReference type="InterPro" id="IPR014043">
    <property type="entry name" value="Acyl_transferase_dom"/>
</dbReference>
<feature type="region of interest" description="Disordered" evidence="7">
    <location>
        <begin position="1285"/>
        <end position="1304"/>
    </location>
</feature>
<dbReference type="GO" id="GO:0005835">
    <property type="term" value="C:fatty acid synthase complex"/>
    <property type="evidence" value="ECO:0007669"/>
    <property type="project" value="InterPro"/>
</dbReference>
<comment type="caution">
    <text evidence="9">The sequence shown here is derived from an EMBL/GenBank/DDBJ whole genome shotgun (WGS) entry which is preliminary data.</text>
</comment>
<dbReference type="Pfam" id="PF01575">
    <property type="entry name" value="MaoC_dehydratas"/>
    <property type="match status" value="1"/>
</dbReference>
<keyword evidence="2" id="KW-0597">Phosphoprotein</keyword>
<dbReference type="GO" id="GO:0004312">
    <property type="term" value="F:fatty acid synthase activity"/>
    <property type="evidence" value="ECO:0007669"/>
    <property type="project" value="InterPro"/>
</dbReference>
<dbReference type="Pfam" id="PF02801">
    <property type="entry name" value="Ketoacyl-synt_C"/>
    <property type="match status" value="1"/>
</dbReference>
<dbReference type="Gene3D" id="3.10.129.10">
    <property type="entry name" value="Hotdog Thioesterase"/>
    <property type="match status" value="1"/>
</dbReference>
<dbReference type="InterPro" id="IPR036291">
    <property type="entry name" value="NAD(P)-bd_dom_sf"/>
</dbReference>
<organism evidence="9 10">
    <name type="scientific">Coemansia guatemalensis</name>
    <dbReference type="NCBI Taxonomy" id="2761395"/>
    <lineage>
        <taxon>Eukaryota</taxon>
        <taxon>Fungi</taxon>
        <taxon>Fungi incertae sedis</taxon>
        <taxon>Zoopagomycota</taxon>
        <taxon>Kickxellomycotina</taxon>
        <taxon>Kickxellomycetes</taxon>
        <taxon>Kickxellales</taxon>
        <taxon>Kickxellaceae</taxon>
        <taxon>Coemansia</taxon>
    </lineage>
</organism>
<dbReference type="SMART" id="SM00827">
    <property type="entry name" value="PKS_AT"/>
    <property type="match status" value="1"/>
</dbReference>
<dbReference type="Gene3D" id="3.30.70.2490">
    <property type="match status" value="1"/>
</dbReference>
<dbReference type="SUPFAM" id="SSF53901">
    <property type="entry name" value="Thiolase-like"/>
    <property type="match status" value="2"/>
</dbReference>
<dbReference type="Pfam" id="PF18314">
    <property type="entry name" value="FAS_I_H"/>
    <property type="match status" value="1"/>
</dbReference>
<evidence type="ECO:0000256" key="2">
    <source>
        <dbReference type="ARBA" id="ARBA00022553"/>
    </source>
</evidence>
<dbReference type="Gene3D" id="6.10.60.10">
    <property type="match status" value="1"/>
</dbReference>
<dbReference type="Gene3D" id="1.20.1050.120">
    <property type="match status" value="1"/>
</dbReference>
<dbReference type="InterPro" id="IPR047224">
    <property type="entry name" value="FAS_alpha_su_C"/>
</dbReference>
<dbReference type="InterPro" id="IPR002539">
    <property type="entry name" value="MaoC-like_dom"/>
</dbReference>
<dbReference type="Pfam" id="PF18325">
    <property type="entry name" value="Fas_alpha_ACP"/>
    <property type="match status" value="1"/>
</dbReference>
<dbReference type="Pfam" id="PF00109">
    <property type="entry name" value="ketoacyl-synt"/>
    <property type="match status" value="1"/>
</dbReference>
<dbReference type="CDD" id="cd00828">
    <property type="entry name" value="elong_cond_enzymes"/>
    <property type="match status" value="1"/>
</dbReference>
<feature type="region of interest" description="Disordered" evidence="7">
    <location>
        <begin position="2166"/>
        <end position="2185"/>
    </location>
</feature>
<evidence type="ECO:0000259" key="8">
    <source>
        <dbReference type="PROSITE" id="PS52004"/>
    </source>
</evidence>
<dbReference type="InterPro" id="IPR014031">
    <property type="entry name" value="Ketoacyl_synth_C"/>
</dbReference>
<dbReference type="EC" id="2.3.1.86" evidence="9"/>
<dbReference type="SUPFAM" id="SSF51735">
    <property type="entry name" value="NAD(P)-binding Rossmann-fold domains"/>
    <property type="match status" value="1"/>
</dbReference>
<dbReference type="GO" id="GO:0006633">
    <property type="term" value="P:fatty acid biosynthetic process"/>
    <property type="evidence" value="ECO:0007669"/>
    <property type="project" value="InterPro"/>
</dbReference>
<dbReference type="Gene3D" id="3.30.70.3330">
    <property type="match status" value="1"/>
</dbReference>
<keyword evidence="10" id="KW-1185">Reference proteome</keyword>
<dbReference type="InterPro" id="IPR016039">
    <property type="entry name" value="Thiolase-like"/>
</dbReference>
<evidence type="ECO:0000256" key="4">
    <source>
        <dbReference type="ARBA" id="ARBA00022801"/>
    </source>
</evidence>
<dbReference type="InterPro" id="IPR032088">
    <property type="entry name" value="SAT"/>
</dbReference>
<dbReference type="Gene3D" id="3.30.1120.100">
    <property type="match status" value="1"/>
</dbReference>
<dbReference type="Gene3D" id="2.40.128.700">
    <property type="match status" value="1"/>
</dbReference>
<dbReference type="InterPro" id="IPR040899">
    <property type="entry name" value="Fas_alpha_ACP"/>
</dbReference>
<dbReference type="Gene3D" id="3.40.366.10">
    <property type="entry name" value="Malonyl-Coenzyme A Acyl Carrier Protein, domain 2"/>
    <property type="match status" value="3"/>
</dbReference>
<dbReference type="Gene3D" id="1.20.930.70">
    <property type="match status" value="1"/>
</dbReference>
<dbReference type="SUPFAM" id="SSF52151">
    <property type="entry name" value="FabD/lysophospholipase-like"/>
    <property type="match status" value="2"/>
</dbReference>
<dbReference type="GO" id="GO:0004321">
    <property type="term" value="F:fatty-acyl-CoA synthase activity"/>
    <property type="evidence" value="ECO:0007669"/>
    <property type="project" value="UniProtKB-EC"/>
</dbReference>
<accession>A0A9W8HXK0</accession>
<reference evidence="9" key="1">
    <citation type="submission" date="2022-07" db="EMBL/GenBank/DDBJ databases">
        <title>Phylogenomic reconstructions and comparative analyses of Kickxellomycotina fungi.</title>
        <authorList>
            <person name="Reynolds N.K."/>
            <person name="Stajich J.E."/>
            <person name="Barry K."/>
            <person name="Grigoriev I.V."/>
            <person name="Crous P."/>
            <person name="Smith M.E."/>
        </authorList>
    </citation>
    <scope>NUCLEOTIDE SEQUENCE</scope>
    <source>
        <strain evidence="9">NRRL 1565</strain>
    </source>
</reference>
<evidence type="ECO:0000256" key="7">
    <source>
        <dbReference type="SAM" id="MobiDB-lite"/>
    </source>
</evidence>
<evidence type="ECO:0000256" key="5">
    <source>
        <dbReference type="ARBA" id="ARBA00022857"/>
    </source>
</evidence>
<feature type="domain" description="Ketosynthase family 3 (KS3)" evidence="8">
    <location>
        <begin position="3105"/>
        <end position="3654"/>
    </location>
</feature>
<dbReference type="Gene3D" id="6.10.140.1400">
    <property type="match status" value="1"/>
</dbReference>
<dbReference type="PRINTS" id="PR01483">
    <property type="entry name" value="FASYNTHASE"/>
</dbReference>
<keyword evidence="6" id="KW-0560">Oxidoreductase</keyword>
<proteinExistence type="predicted"/>
<dbReference type="Gene3D" id="6.10.250.1930">
    <property type="match status" value="1"/>
</dbReference>
<keyword evidence="5" id="KW-0521">NADP</keyword>
<keyword evidence="1" id="KW-0596">Phosphopantetheine</keyword>
<dbReference type="InterPro" id="IPR040883">
    <property type="entry name" value="FAS_meander"/>
</dbReference>
<dbReference type="GO" id="GO:0004318">
    <property type="term" value="F:enoyl-[acyl-carrier-protein] reductase (NADH) activity"/>
    <property type="evidence" value="ECO:0007669"/>
    <property type="project" value="InterPro"/>
</dbReference>
<sequence length="3731" mass="402534">MEKEASIAIRQGQTVVQIAVSQPLFASGVKLADKFVSDLQPTYDDARLNEILLVAGFLDFCLQHNTELAAEVFAYFTASFCNKDVTSVHQVVEQLDRSDAEAVLKTFYAGWAASNKSVPLASAQFPNDVKLIGTFGGTLGCDGGAQCLEAIRSLLEIYRPLVAEYLEAMAEFLESECQEPDIAHLFERGFDLMGWIADADKSPAVDYLDSAPIATPLLGLLQLLRVLVVSTTSGLSVDELVRRLDAVVGFSHGLIVAAAVSASSNNSDAFIRESKSALGHLLLFGTLSQVVTPQPELHALAVAEHIDHEGVPTSLAIVQGADRDIVEVMLKRYNTFVGSDETERHVHLAATLVKDSVFAISGNTRSLSQVVLNVRRKAAAKGEDQSAVPFMQRKPQVAVSFVKSAVAPLHSPHMSMVCDRHLAMARAKGWILGAPQVPIHGAATTAKASADAVAEELVEHVYLQAANWPRALDATDGVTHIVDFAPASGCASNKSSLRTSTRTVIDGRGIALLCADTATSAELAVEGPDRAISGLHSLDTCCVRSWQQDFGAVRVDNSAATDDGKQPRIRTRLSEAIGMPPVIVGGMSPTTTHVEFIAAASKAGYLAELEIGHVESAAALEKLVSTACKSAVQAGRGLALSSTAQEAVDGPQTWLVDTLVHIRQELRLPILGVSLGIAPATASSSAVAADILRLHEAGLQYVGFTATTADEMRRALAVAEQSKPALVMLQWTGGRGQGRHSLDEFHMVLTEMYSEVRRHSNVLLLGAAGFGTSEGALPYLSGEWATWFDRPSMPLDGIVVRSRVAAARESALAGPAKALVAAAAGLDALDLPALFRPANGSGVVSICNLDGSPTHVAANRAAQLCRDIDQWVLSRPAEQQPQLLRIHSSQIMQRLGSDFMRPWFAVRRKDGDGPAEPIELAEMSYIEAIDRLVELTYVRSQRRWLAPSYRNLVAKFAERAAMRLLGSARAFEQPVPSAHYDPVLDEIETLRRSCAHVLDQPLSSADVQFFMQLCTRSGQKPVPFVPALDANLRRYLMADAWWPAEDLEAVAAAAGCTLEDAAQRVLLRLGPVSAAYVTAVDEDLADILGGIHQGLLAELPSAPETESAEDCTPGPLPRSVSLTVNTIMRTLSVSDNDAIPEGLAWATTLSGISSSGGWLEAALTSAVIVQGVRHIPNYLARLLRARPGYTFAVSLNSEKVPEPTRIEVRESSTNKVTLVATWLPEEQKLAVRVPHQAAHIESAIELEFLFSPQTPLAPIHELMAGRDARIREFFIDIWLRSSADEASESSSDGGSEDEHEDDETRLEFITRGIRVDAERVGAFCRAAELRLPEFPPNSDIAAHVPMDYLPVLALRSAYKALSSRAVHSGLLHMVQTGCEIRREGGAAAQLRLNDTVDATACVEELANCAQGKRVVLKSQILRDGQAIADIRSSFLFLGAALDDPNSGFHRTRHAPLAIELQSASDVAVLLSKEWFVCHDDAGLAEGARLEMELESNHRLDASGTYTTLHTHGQVYLCGLLHDRRHIADIDYQEGAGAQDDAALAFLKARAEAAEPAASAFESAYSLTAPLVTSAPASAHAYAQASADHNPHNTNVFAIDLTGLDAPLMHGLWTSAHTRALVEQHAANGDPTRMRRFSVEFAAAVRPGARLTTRLSHVAMRAGRMVVRATTTSDTSDEVVLRATAEVAAPRTVYVFTGQGSQEPGMAMELYERSAAARAVCDQVDHHMRERFGFSLLHIIRANPHELTVHFGGKAGAQIRRNYMEFTRRVPGSKEMVPLFPEITAGSRQYTFRSPTGLLHATQFAQPAIMMFDVAVTADMRARGVFVDDALFAGHSLGEYGALAAFRMMALEDIVDITFIRGMTMQSTVERDHNHRSAFAMVAANPSRVHRSFDEAALAFVIAEISAAGASELLEIVNYNVRRMQYVVAGTRRQLALLGAVLDAVHKREINVSGDTGRAAVSQIVARLVADGGCGDEVTRTRATIPIPGLDVPFHSSHLLQGADQFRTCINMMIRETRTDCAGFEARYIPNLTAVPFAITREYFQQVYEQTGSPVIKAELDCWPEPMTARDRTRLGRLMVIELLSYQFASPVRWIETMDRLLNEFDVEQIVEIGPQATLCRMAEGALMLAGREKQVAVRHIFRHEDEIFFTAARAAAEEQEAKEAKAAAAALEAQTPATAPEDQAPAVTPEVQAPVAPKVQAPAAAAAASAVSDIPLQAVDVIRAVIAQKIKRTVNEVPAESSVKQLTGGKSTLQNEILGDLLKEFGGSGQIPDRPDEISLQELATGMGASFTGALGKHTQAQVSRLFSAKMPGGFSQSAARTHLSTQLGIARAHQQDAVLLMALTMEPSARLSAEQAPAWLNSVAAAYASAHGITLAEPSKSAGEGSNGSADAPMVSSKALDDALRSQHELAMRQLETYAQHLGIDLRSDARREEIAVNASAAQQQQLDQLSGELGDEFITGITATFEPRKARRLASYWNWAREDAMAWIYGTLSGAEDKETKPGAKELRLLQLANRADSQLLGLLDGIVSMLDAQINSSSENSVNPATVAAHDLAKLIRSRCSSALGSDPVYRELSQPTQPATLIATGGAVSYEEQPRSNEPSMDAYVTQMSHVPSEEESRGNAAFAPLLHLREKSETHNWEFCAEQSAVYYAALREMSSEKGTSFAGCTALVTGCGRGSIAAQVLQRLLLGGARVVATTSSYAAPATLAFFEKLYRKFGARGSELIVVPFNQGSVADVRGLVAHIYRTLGWNLDYVVPFAAISEQGCDVAQLGSRSELAARIMLTNVLRLIGEVKQIKEELGHVTRPTLAVLPLSPNHGVFGNDGLYGESKAALETAFNRWESEGWGSLVSVAGAVIGWTRGTGLMAANNPIAQYLEEQPGSPRTFSAAEMAFNLVGLLHPAVADLAQHAPVWADLNGGLQRIRNVQHAVAAARAQLVEAAGRRSAVVRGYGADLAVSLGPRIARLHSDYSLKQLFNHRQHFAATRSYADLAHLRHLQGMVNLDKVVVVTGYGEVGPYGHAETRWEMEAFGEFSLEGCVELAWVMGLIKHFSGPLPDTGRHYTGWVDCASGEPVADTDVKARYEQQILAHSGIRLLEPALLEDQDPAVVPLMRELQLEADMDVFEATRDEASAFKLRNGDRVDVWENSDGSWSVRFLRGAVLMVPKALRFDRLVGGQLPTGWDPARYGIPADVVDQVDPVTCYAIVATVEALVRAGITDPYELYRYFHVAQVGTALGSGAGGVHSIRDLYRRRLTDRAVQSDILQETFVNTTAAWINMLLLSSAGAIKPPTGGCGTSVLSVDVAADTIREGKARVMLAGGFEGFVDQGSYEFAQMGATSSSVAELAAGRHPHTMSRPTTTTRAGFVEAQGAGVVVLMSASAAIECGAPIYAVLAYSGTATDKQGLSLPAPGLGVLTSAAQRRSSTSVPRTLDISYRRRQINRAFEDAERWAADERALVQEDADDMVQDDASAGSTSADAFLAEQNALIDAKLAARRASALDEWGSDFWQRLPDVSPLRGALAVWGLSADDIGIASFHGTATVANDRNECSVLSSQLRHIGRSPGLAVPAVCQKWLTGHPKGPAAAWMLNGAIQSLRTGIVPGNRNADDIDEDLRKHDLIVFPSRSFQTPIVKAVLLKSFGFGQVGAEMLVVHPDYLLATLDEKSLSEYNARLKQRELSAYRYWQDTFTGNHPFVQIKSAPPYTSEQEVDVLLDPLARAQYDPITSQYHF</sequence>
<dbReference type="InterPro" id="IPR014030">
    <property type="entry name" value="Ketoacyl_synth_N"/>
</dbReference>
<dbReference type="InterPro" id="IPR001227">
    <property type="entry name" value="Ac_transferase_dom_sf"/>
</dbReference>
<gene>
    <name evidence="9" type="primary">fas2_2</name>
    <name evidence="9" type="ORF">H4R20_001312</name>
</gene>
<dbReference type="InterPro" id="IPR050830">
    <property type="entry name" value="Fungal_FAS"/>
</dbReference>
<evidence type="ECO:0000256" key="6">
    <source>
        <dbReference type="ARBA" id="ARBA00023002"/>
    </source>
</evidence>
<dbReference type="Gene3D" id="3.20.20.70">
    <property type="entry name" value="Aldolase class I"/>
    <property type="match status" value="1"/>
</dbReference>
<dbReference type="Gene3D" id="3.40.50.720">
    <property type="entry name" value="NAD(P)-binding Rossmann-like Domain"/>
    <property type="match status" value="1"/>
</dbReference>
<dbReference type="InterPro" id="IPR041550">
    <property type="entry name" value="FASI_helical"/>
</dbReference>
<dbReference type="CDD" id="cd08950">
    <property type="entry name" value="KR_fFAS_SDR_c_like"/>
    <property type="match status" value="1"/>
</dbReference>
<dbReference type="InterPro" id="IPR013565">
    <property type="entry name" value="Fas1/AflB-like_central"/>
</dbReference>
<feature type="compositionally biased region" description="Low complexity" evidence="7">
    <location>
        <begin position="2166"/>
        <end position="2181"/>
    </location>
</feature>
<evidence type="ECO:0000256" key="3">
    <source>
        <dbReference type="ARBA" id="ARBA00022679"/>
    </source>
</evidence>
<evidence type="ECO:0000313" key="10">
    <source>
        <dbReference type="Proteomes" id="UP001140094"/>
    </source>
</evidence>
<evidence type="ECO:0000256" key="1">
    <source>
        <dbReference type="ARBA" id="ARBA00022450"/>
    </source>
</evidence>
<dbReference type="InterPro" id="IPR029069">
    <property type="entry name" value="HotDog_dom_sf"/>
</dbReference>
<dbReference type="Pfam" id="PF16073">
    <property type="entry name" value="SAT"/>
    <property type="match status" value="1"/>
</dbReference>
<dbReference type="Pfam" id="PF00698">
    <property type="entry name" value="Acyl_transf_1"/>
    <property type="match status" value="1"/>
</dbReference>
<dbReference type="GO" id="GO:0019171">
    <property type="term" value="F:(3R)-hydroxyacyl-[acyl-carrier-protein] dehydratase activity"/>
    <property type="evidence" value="ECO:0007669"/>
    <property type="project" value="InterPro"/>
</dbReference>
<dbReference type="GO" id="GO:0008897">
    <property type="term" value="F:holo-[acyl-carrier-protein] synthase activity"/>
    <property type="evidence" value="ECO:0007669"/>
    <property type="project" value="InterPro"/>
</dbReference>
<dbReference type="PANTHER" id="PTHR10982:SF21">
    <property type="entry name" value="FATTY ACID SYNTHASE SUBUNIT BETA"/>
    <property type="match status" value="1"/>
</dbReference>
<dbReference type="Pfam" id="PF08354">
    <property type="entry name" value="Fas1-AflB-like_hel"/>
    <property type="match status" value="1"/>
</dbReference>
<dbReference type="OrthoDB" id="4251012at2759"/>
<dbReference type="Pfam" id="PF22235">
    <property type="entry name" value="FAS1_thioest_ins"/>
    <property type="match status" value="1"/>
</dbReference>
<dbReference type="InterPro" id="IPR003965">
    <property type="entry name" value="Fatty_acid_synthase"/>
</dbReference>
<dbReference type="Gene3D" id="6.20.240.10">
    <property type="match status" value="1"/>
</dbReference>
<dbReference type="InterPro" id="IPR020841">
    <property type="entry name" value="PKS_Beta-ketoAc_synthase_dom"/>
</dbReference>
<protein>
    <submittedName>
        <fullName evidence="9">Fatty acid synthase alpha subunit Lsd1</fullName>
        <ecNumber evidence="9">2.3.1.86</ecNumber>
    </submittedName>
</protein>
<dbReference type="SUPFAM" id="SSF54637">
    <property type="entry name" value="Thioesterase/thiol ester dehydrase-isomerase"/>
    <property type="match status" value="1"/>
</dbReference>
<dbReference type="GO" id="GO:0016787">
    <property type="term" value="F:hydrolase activity"/>
    <property type="evidence" value="ECO:0007669"/>
    <property type="project" value="UniProtKB-KW"/>
</dbReference>
<dbReference type="InterPro" id="IPR016035">
    <property type="entry name" value="Acyl_Trfase/lysoPLipase"/>
</dbReference>
<dbReference type="PANTHER" id="PTHR10982">
    <property type="entry name" value="MALONYL COA-ACYL CARRIER PROTEIN TRANSACYLASE"/>
    <property type="match status" value="1"/>
</dbReference>
<keyword evidence="3 9" id="KW-0808">Transferase</keyword>
<dbReference type="Proteomes" id="UP001140094">
    <property type="component" value="Unassembled WGS sequence"/>
</dbReference>
<dbReference type="Gene3D" id="6.10.140.1410">
    <property type="match status" value="1"/>
</dbReference>
<dbReference type="Pfam" id="PF17951">
    <property type="entry name" value="FAS_meander"/>
    <property type="match status" value="1"/>
</dbReference>
<dbReference type="PROSITE" id="PS52004">
    <property type="entry name" value="KS3_2"/>
    <property type="match status" value="1"/>
</dbReference>
<keyword evidence="4" id="KW-0378">Hydrolase</keyword>